<evidence type="ECO:0000313" key="15">
    <source>
        <dbReference type="Proteomes" id="UP000230233"/>
    </source>
</evidence>
<name>A0A2G5UB17_9PELO</name>
<evidence type="ECO:0000259" key="13">
    <source>
        <dbReference type="PROSITE" id="PS50011"/>
    </source>
</evidence>
<dbReference type="GO" id="GO:0005524">
    <property type="term" value="F:ATP binding"/>
    <property type="evidence" value="ECO:0007669"/>
    <property type="project" value="UniProtKB-UniRule"/>
</dbReference>
<dbReference type="InterPro" id="IPR011009">
    <property type="entry name" value="Kinase-like_dom_sf"/>
</dbReference>
<evidence type="ECO:0000313" key="14">
    <source>
        <dbReference type="EMBL" id="PIC36725.1"/>
    </source>
</evidence>
<dbReference type="Gene3D" id="2.30.29.30">
    <property type="entry name" value="Pleckstrin-homology domain (PH domain)/Phosphotyrosine-binding domain (PTB)"/>
    <property type="match status" value="1"/>
</dbReference>
<dbReference type="Pfam" id="PF00069">
    <property type="entry name" value="Pkinase"/>
    <property type="match status" value="1"/>
</dbReference>
<dbReference type="FunFam" id="3.30.200.20:FF:001188">
    <property type="entry name" value="3-phosphoinositide-dependent protein kinase 1"/>
    <property type="match status" value="1"/>
</dbReference>
<dbReference type="SUPFAM" id="SSF56112">
    <property type="entry name" value="Protein kinase-like (PK-like)"/>
    <property type="match status" value="1"/>
</dbReference>
<dbReference type="SMART" id="SM00220">
    <property type="entry name" value="S_TKc"/>
    <property type="match status" value="1"/>
</dbReference>
<keyword evidence="5 10" id="KW-0547">Nucleotide-binding</keyword>
<dbReference type="GO" id="GO:0004674">
    <property type="term" value="F:protein serine/threonine kinase activity"/>
    <property type="evidence" value="ECO:0007669"/>
    <property type="project" value="UniProtKB-KW"/>
</dbReference>
<evidence type="ECO:0000256" key="11">
    <source>
        <dbReference type="SAM" id="MobiDB-lite"/>
    </source>
</evidence>
<comment type="catalytic activity">
    <reaction evidence="8">
        <text>L-threonyl-[protein] + ATP = O-phospho-L-threonyl-[protein] + ADP + H(+)</text>
        <dbReference type="Rhea" id="RHEA:46608"/>
        <dbReference type="Rhea" id="RHEA-COMP:11060"/>
        <dbReference type="Rhea" id="RHEA-COMP:11605"/>
        <dbReference type="ChEBI" id="CHEBI:15378"/>
        <dbReference type="ChEBI" id="CHEBI:30013"/>
        <dbReference type="ChEBI" id="CHEBI:30616"/>
        <dbReference type="ChEBI" id="CHEBI:61977"/>
        <dbReference type="ChEBI" id="CHEBI:456216"/>
        <dbReference type="EC" id="2.7.11.1"/>
    </reaction>
</comment>
<organism evidence="14 15">
    <name type="scientific">Caenorhabditis nigoni</name>
    <dbReference type="NCBI Taxonomy" id="1611254"/>
    <lineage>
        <taxon>Eukaryota</taxon>
        <taxon>Metazoa</taxon>
        <taxon>Ecdysozoa</taxon>
        <taxon>Nematoda</taxon>
        <taxon>Chromadorea</taxon>
        <taxon>Rhabditida</taxon>
        <taxon>Rhabditina</taxon>
        <taxon>Rhabditomorpha</taxon>
        <taxon>Rhabditoidea</taxon>
        <taxon>Rhabditidae</taxon>
        <taxon>Peloderinae</taxon>
        <taxon>Caenorhabditis</taxon>
    </lineage>
</organism>
<evidence type="ECO:0000259" key="12">
    <source>
        <dbReference type="PROSITE" id="PS50003"/>
    </source>
</evidence>
<keyword evidence="6" id="KW-0418">Kinase</keyword>
<dbReference type="GO" id="GO:0035556">
    <property type="term" value="P:intracellular signal transduction"/>
    <property type="evidence" value="ECO:0007669"/>
    <property type="project" value="TreeGrafter"/>
</dbReference>
<dbReference type="Proteomes" id="UP000230233">
    <property type="component" value="Chromosome IV"/>
</dbReference>
<keyword evidence="3" id="KW-0723">Serine/threonine-protein kinase</keyword>
<evidence type="ECO:0000256" key="9">
    <source>
        <dbReference type="ARBA" id="ARBA00048679"/>
    </source>
</evidence>
<evidence type="ECO:0000256" key="3">
    <source>
        <dbReference type="ARBA" id="ARBA00022527"/>
    </source>
</evidence>
<dbReference type="OrthoDB" id="347657at2759"/>
<dbReference type="EC" id="2.7.11.1" evidence="1"/>
<dbReference type="PROSITE" id="PS00108">
    <property type="entry name" value="PROTEIN_KINASE_ST"/>
    <property type="match status" value="1"/>
</dbReference>
<dbReference type="Gene3D" id="1.10.510.10">
    <property type="entry name" value="Transferase(Phosphotransferase) domain 1"/>
    <property type="match status" value="1"/>
</dbReference>
<protein>
    <recommendedName>
        <fullName evidence="2">3-phosphoinositide-dependent protein kinase 1</fullName>
        <ecNumber evidence="1">2.7.11.1</ecNumber>
    </recommendedName>
</protein>
<comment type="catalytic activity">
    <reaction evidence="9">
        <text>L-seryl-[protein] + ATP = O-phospho-L-seryl-[protein] + ADP + H(+)</text>
        <dbReference type="Rhea" id="RHEA:17989"/>
        <dbReference type="Rhea" id="RHEA-COMP:9863"/>
        <dbReference type="Rhea" id="RHEA-COMP:11604"/>
        <dbReference type="ChEBI" id="CHEBI:15378"/>
        <dbReference type="ChEBI" id="CHEBI:29999"/>
        <dbReference type="ChEBI" id="CHEBI:30616"/>
        <dbReference type="ChEBI" id="CHEBI:83421"/>
        <dbReference type="ChEBI" id="CHEBI:456216"/>
        <dbReference type="EC" id="2.7.11.1"/>
    </reaction>
</comment>
<evidence type="ECO:0000256" key="8">
    <source>
        <dbReference type="ARBA" id="ARBA00047899"/>
    </source>
</evidence>
<dbReference type="SUPFAM" id="SSF50729">
    <property type="entry name" value="PH domain-like"/>
    <property type="match status" value="1"/>
</dbReference>
<dbReference type="Gene3D" id="3.30.200.20">
    <property type="entry name" value="Phosphorylase Kinase, domain 1"/>
    <property type="match status" value="1"/>
</dbReference>
<evidence type="ECO:0000256" key="6">
    <source>
        <dbReference type="ARBA" id="ARBA00022777"/>
    </source>
</evidence>
<dbReference type="SMART" id="SM00233">
    <property type="entry name" value="PH"/>
    <property type="match status" value="1"/>
</dbReference>
<evidence type="ECO:0000256" key="10">
    <source>
        <dbReference type="PROSITE-ProRule" id="PRU10141"/>
    </source>
</evidence>
<feature type="compositionally biased region" description="Basic and acidic residues" evidence="11">
    <location>
        <begin position="179"/>
        <end position="204"/>
    </location>
</feature>
<dbReference type="InterPro" id="IPR033931">
    <property type="entry name" value="PDK1-typ_PH"/>
</dbReference>
<evidence type="ECO:0000256" key="1">
    <source>
        <dbReference type="ARBA" id="ARBA00012513"/>
    </source>
</evidence>
<dbReference type="PROSITE" id="PS00107">
    <property type="entry name" value="PROTEIN_KINASE_ATP"/>
    <property type="match status" value="1"/>
</dbReference>
<feature type="domain" description="PH" evidence="12">
    <location>
        <begin position="414"/>
        <end position="502"/>
    </location>
</feature>
<evidence type="ECO:0000256" key="5">
    <source>
        <dbReference type="ARBA" id="ARBA00022741"/>
    </source>
</evidence>
<keyword evidence="15" id="KW-1185">Reference proteome</keyword>
<dbReference type="InterPro" id="IPR008271">
    <property type="entry name" value="Ser/Thr_kinase_AS"/>
</dbReference>
<dbReference type="InterPro" id="IPR011993">
    <property type="entry name" value="PH-like_dom_sf"/>
</dbReference>
<dbReference type="InterPro" id="IPR050236">
    <property type="entry name" value="Ser_Thr_kinase_AGC"/>
</dbReference>
<keyword evidence="4" id="KW-0808">Transferase</keyword>
<evidence type="ECO:0000256" key="4">
    <source>
        <dbReference type="ARBA" id="ARBA00022679"/>
    </source>
</evidence>
<dbReference type="EMBL" id="PDUG01000004">
    <property type="protein sequence ID" value="PIC36725.1"/>
    <property type="molecule type" value="Genomic_DNA"/>
</dbReference>
<dbReference type="STRING" id="1611254.A0A2G5UB17"/>
<evidence type="ECO:0000256" key="2">
    <source>
        <dbReference type="ARBA" id="ARBA00018538"/>
    </source>
</evidence>
<dbReference type="InterPro" id="IPR017441">
    <property type="entry name" value="Protein_kinase_ATP_BS"/>
</dbReference>
<dbReference type="CDD" id="cd01262">
    <property type="entry name" value="PH_PDK1"/>
    <property type="match status" value="1"/>
</dbReference>
<sequence length="535" mass="61684">MSPETKMDTQKTPMDFKFLARLGEGAYSQVFRCKEVGTNATFAIKVLEKEHLMKHQKMGAIIREKKILEYMTKDLGGHPFISSLYSNFEDRDRIYFVLNIAEAGDLKESLHHFHRFDLATVKFLSSEILSGLSFLHTHQIVHRDMKPENVLIKKDGHIVIADFGSAKTTKFGEEEEEEIQKTSSEDSDENNSKDGYEQEKEQERRTTFVGTALYISPEMLKDGEVGAKSDIWALGCMIYEFLAGKPPFTGINAYQQTRKVHENNIVFDNDFPESARILIKDMMIFEFQISDPKLRITTDQLMAHQFYKDVNWKTITNTTPTVPLSKYSLYREREEILDDDDVQPGFDLARLIKLNDGFPLSPSMELDLKDLFAAIAPVAVPQPKLNARARAEREAALAVQLHDNEYHLLLDGYLVIKQGILHKKRGFFARKRMFLLTDGPQLVYVDPSNKEARGRVPLTPCMTIEYVNKKLFNIHTPGRTYILYDYNKTAEEWCRAIEDVRVKYAAQIKKIYDKGMEEGNFHEIYGKIRPNRVSF</sequence>
<dbReference type="PROSITE" id="PS50003">
    <property type="entry name" value="PH_DOMAIN"/>
    <property type="match status" value="1"/>
</dbReference>
<dbReference type="PROSITE" id="PS50011">
    <property type="entry name" value="PROTEIN_KINASE_DOM"/>
    <property type="match status" value="1"/>
</dbReference>
<dbReference type="Pfam" id="PF14593">
    <property type="entry name" value="PH_3"/>
    <property type="match status" value="1"/>
</dbReference>
<feature type="binding site" evidence="10">
    <location>
        <position position="45"/>
    </location>
    <ligand>
        <name>ATP</name>
        <dbReference type="ChEBI" id="CHEBI:30616"/>
    </ligand>
</feature>
<accession>A0A2G5UB17</accession>
<keyword evidence="7 10" id="KW-0067">ATP-binding</keyword>
<dbReference type="InterPro" id="IPR000719">
    <property type="entry name" value="Prot_kinase_dom"/>
</dbReference>
<proteinExistence type="predicted"/>
<feature type="domain" description="Protein kinase" evidence="13">
    <location>
        <begin position="16"/>
        <end position="307"/>
    </location>
</feature>
<dbReference type="PANTHER" id="PTHR24356:SF406">
    <property type="entry name" value="3-PHOSPHOINOSITIDE-DEPENDENT PROTEIN KINASE 1"/>
    <property type="match status" value="1"/>
</dbReference>
<gene>
    <name evidence="14" type="primary">Cnig_chr_IV.g15619</name>
    <name evidence="14" type="ORF">B9Z55_015619</name>
</gene>
<evidence type="ECO:0000256" key="7">
    <source>
        <dbReference type="ARBA" id="ARBA00022840"/>
    </source>
</evidence>
<dbReference type="InterPro" id="IPR001849">
    <property type="entry name" value="PH_domain"/>
</dbReference>
<reference evidence="15" key="1">
    <citation type="submission" date="2017-10" db="EMBL/GenBank/DDBJ databases">
        <title>Rapid genome shrinkage in a self-fertile nematode reveals novel sperm competition proteins.</title>
        <authorList>
            <person name="Yin D."/>
            <person name="Schwarz E.M."/>
            <person name="Thomas C.G."/>
            <person name="Felde R.L."/>
            <person name="Korf I.F."/>
            <person name="Cutter A.D."/>
            <person name="Schartner C.M."/>
            <person name="Ralston E.J."/>
            <person name="Meyer B.J."/>
            <person name="Haag E.S."/>
        </authorList>
    </citation>
    <scope>NUCLEOTIDE SEQUENCE [LARGE SCALE GENOMIC DNA]</scope>
    <source>
        <strain evidence="15">JU1422</strain>
    </source>
</reference>
<comment type="caution">
    <text evidence="14">The sequence shown here is derived from an EMBL/GenBank/DDBJ whole genome shotgun (WGS) entry which is preliminary data.</text>
</comment>
<dbReference type="AlphaFoldDB" id="A0A2G5UB17"/>
<feature type="region of interest" description="Disordered" evidence="11">
    <location>
        <begin position="170"/>
        <end position="204"/>
    </location>
</feature>
<dbReference type="PANTHER" id="PTHR24356">
    <property type="entry name" value="SERINE/THREONINE-PROTEIN KINASE"/>
    <property type="match status" value="1"/>
</dbReference>